<dbReference type="EMBL" id="FNAC01000020">
    <property type="protein sequence ID" value="SDD23953.1"/>
    <property type="molecule type" value="Genomic_DNA"/>
</dbReference>
<evidence type="ECO:0000256" key="1">
    <source>
        <dbReference type="SAM" id="MobiDB-lite"/>
    </source>
</evidence>
<dbReference type="Proteomes" id="UP000199060">
    <property type="component" value="Unassembled WGS sequence"/>
</dbReference>
<sequence>MLKFFNEDKSLNFKTHTLRDMPLNFVKFTFLLFSSLVLAFWFCPKESTHQVENPISIRESTVDLQLRVGEQLFVFGKASGGLEKIKIGMKLLDFHQLSSQDFEEKDTKLQWKRNRNGSILIQKIIDGKINSFWTVFPSGILQFENLSPISSGPALNFKVLEEILFSCSWVEENQTEFTRAFEASQQKEFSKLSIGNFEALQLKFEDLNVRVTPFELKVSALLSPNSDQTKYENISFGFHQAELYPSAESPNPSSSTSKSKATSQNLKLKFEFYQ</sequence>
<evidence type="ECO:0000313" key="3">
    <source>
        <dbReference type="EMBL" id="SDD23953.1"/>
    </source>
</evidence>
<organism evidence="3 4">
    <name type="scientific">Algoriphagus faecimaris</name>
    <dbReference type="NCBI Taxonomy" id="686796"/>
    <lineage>
        <taxon>Bacteria</taxon>
        <taxon>Pseudomonadati</taxon>
        <taxon>Bacteroidota</taxon>
        <taxon>Cytophagia</taxon>
        <taxon>Cytophagales</taxon>
        <taxon>Cyclobacteriaceae</taxon>
        <taxon>Algoriphagus</taxon>
    </lineage>
</organism>
<protein>
    <submittedName>
        <fullName evidence="3">Uncharacterized protein</fullName>
    </submittedName>
</protein>
<keyword evidence="2" id="KW-0472">Membrane</keyword>
<dbReference type="AlphaFoldDB" id="A0A1G6T4T0"/>
<feature type="compositionally biased region" description="Low complexity" evidence="1">
    <location>
        <begin position="246"/>
        <end position="263"/>
    </location>
</feature>
<name>A0A1G6T4T0_9BACT</name>
<dbReference type="RefSeq" id="WP_175444667.1">
    <property type="nucleotide sequence ID" value="NZ_FNAC01000020.1"/>
</dbReference>
<keyword evidence="4" id="KW-1185">Reference proteome</keyword>
<proteinExistence type="predicted"/>
<feature type="region of interest" description="Disordered" evidence="1">
    <location>
        <begin position="246"/>
        <end position="274"/>
    </location>
</feature>
<dbReference type="STRING" id="686796.SAMN04488104_102065"/>
<gene>
    <name evidence="3" type="ORF">SAMN04488104_102065</name>
</gene>
<evidence type="ECO:0000256" key="2">
    <source>
        <dbReference type="SAM" id="Phobius"/>
    </source>
</evidence>
<accession>A0A1G6T4T0</accession>
<evidence type="ECO:0000313" key="4">
    <source>
        <dbReference type="Proteomes" id="UP000199060"/>
    </source>
</evidence>
<feature type="transmembrane region" description="Helical" evidence="2">
    <location>
        <begin position="21"/>
        <end position="42"/>
    </location>
</feature>
<keyword evidence="2" id="KW-1133">Transmembrane helix</keyword>
<keyword evidence="2" id="KW-0812">Transmembrane</keyword>
<reference evidence="4" key="1">
    <citation type="submission" date="2016-10" db="EMBL/GenBank/DDBJ databases">
        <authorList>
            <person name="Varghese N."/>
            <person name="Submissions S."/>
        </authorList>
    </citation>
    <scope>NUCLEOTIDE SEQUENCE [LARGE SCALE GENOMIC DNA]</scope>
    <source>
        <strain evidence="4">DSM 23095</strain>
    </source>
</reference>